<feature type="transmembrane region" description="Helical" evidence="9">
    <location>
        <begin position="93"/>
        <end position="112"/>
    </location>
</feature>
<feature type="transmembrane region" description="Helical" evidence="9">
    <location>
        <begin position="185"/>
        <end position="204"/>
    </location>
</feature>
<feature type="transmembrane region" description="Helical" evidence="9">
    <location>
        <begin position="155"/>
        <end position="173"/>
    </location>
</feature>
<proteinExistence type="predicted"/>
<dbReference type="EMBL" id="PXZH01000001">
    <property type="protein sequence ID" value="RST89751.1"/>
    <property type="molecule type" value="Genomic_DNA"/>
</dbReference>
<evidence type="ECO:0000256" key="2">
    <source>
        <dbReference type="ARBA" id="ARBA00022475"/>
    </source>
</evidence>
<dbReference type="PANTHER" id="PTHR23028">
    <property type="entry name" value="ACETYLTRANSFERASE"/>
    <property type="match status" value="1"/>
</dbReference>
<dbReference type="Pfam" id="PF01757">
    <property type="entry name" value="Acyl_transf_3"/>
    <property type="match status" value="1"/>
</dbReference>
<gene>
    <name evidence="11" type="ORF">C7P63_01345</name>
</gene>
<keyword evidence="2" id="KW-1003">Cell membrane</keyword>
<dbReference type="GO" id="GO:0016747">
    <property type="term" value="F:acyltransferase activity, transferring groups other than amino-acyl groups"/>
    <property type="evidence" value="ECO:0007669"/>
    <property type="project" value="InterPro"/>
</dbReference>
<sequence length="626" mass="71577">MRQLCNKKDKTGGIRVAGSKKRYIGGLDGLRAIAILLVLAYHFHLPFVRGGFIGVDIFFVLSGYLITSHLLIEWNTTKTFDLKKFWLKRIRRLIPAVFFMIIVTLCVSFLVFPESVWRNLKDGVAAFFYVSNWWYIFEKVPYFDLYSVPTPLKHLWSLAIEEQFYIFWPLILLGALKLLKKRQHVLKLIVGGIMTSAILMAVLYEPTSIDRVYYGTDTRAFALLIGCGLAFVWPYYLFTEKIEPKARRVLDGIGVVALVSLLMLANRLNEYQAFLYYGGFFLVACLTAILLAVLVHPSTWLGKLLALPPFTWLGKRSYSIYLWHYPVVTLFTPVKSIGTFHPWLMAGQLGMILLLSTFSFYFVEEPIRRFGWQGAFKERKLLAPTHKKTLWVMVVSLLIGGVSLFIGSQRLEASYNQQGHSESKLNDYVEKTQPKQPKPEVKIPVDRVLIVGDSIILRAKEELEKNIPQVRVDGKVGRQLVDAVDLLNDKYKDYNNKRSVVFIELGSNSPFDEKELTKLLAKLNQAHVFLINTRVPRNWETEVNQMLAQGSDTHPNVTLLDWHSAALNAPGLLEPDGIHLNQEGVKYYIQMITQALEPYQIIEDKVEKEKKTDKPTEESGEKASES</sequence>
<dbReference type="Gene3D" id="3.40.50.1110">
    <property type="entry name" value="SGNH hydrolase"/>
    <property type="match status" value="1"/>
</dbReference>
<dbReference type="InterPro" id="IPR050879">
    <property type="entry name" value="Acyltransferase_3"/>
</dbReference>
<evidence type="ECO:0000256" key="6">
    <source>
        <dbReference type="ARBA" id="ARBA00023136"/>
    </source>
</evidence>
<dbReference type="InterPro" id="IPR036514">
    <property type="entry name" value="SGNH_hydro_sf"/>
</dbReference>
<dbReference type="GO" id="GO:0005886">
    <property type="term" value="C:plasma membrane"/>
    <property type="evidence" value="ECO:0007669"/>
    <property type="project" value="UniProtKB-SubCell"/>
</dbReference>
<keyword evidence="5 9" id="KW-1133">Transmembrane helix</keyword>
<organism evidence="11 12">
    <name type="scientific">Vagococcus humatus</name>
    <dbReference type="NCBI Taxonomy" id="1889241"/>
    <lineage>
        <taxon>Bacteria</taxon>
        <taxon>Bacillati</taxon>
        <taxon>Bacillota</taxon>
        <taxon>Bacilli</taxon>
        <taxon>Lactobacillales</taxon>
        <taxon>Enterococcaceae</taxon>
        <taxon>Vagococcus</taxon>
    </lineage>
</organism>
<feature type="transmembrane region" description="Helical" evidence="9">
    <location>
        <begin position="220"/>
        <end position="237"/>
    </location>
</feature>
<comment type="subcellular location">
    <subcellularLocation>
        <location evidence="1">Cell membrane</location>
        <topology evidence="1">Multi-pass membrane protein</topology>
    </subcellularLocation>
</comment>
<evidence type="ECO:0000313" key="12">
    <source>
        <dbReference type="Proteomes" id="UP000277864"/>
    </source>
</evidence>
<keyword evidence="3 11" id="KW-0808">Transferase</keyword>
<dbReference type="CDD" id="cd01840">
    <property type="entry name" value="SGNH_hydrolase_yrhL_like"/>
    <property type="match status" value="1"/>
</dbReference>
<feature type="transmembrane region" description="Helical" evidence="9">
    <location>
        <begin position="23"/>
        <end position="44"/>
    </location>
</feature>
<dbReference type="OrthoDB" id="9796461at2"/>
<dbReference type="AlphaFoldDB" id="A0A429Z7T4"/>
<dbReference type="InterPro" id="IPR002656">
    <property type="entry name" value="Acyl_transf_3_dom"/>
</dbReference>
<feature type="transmembrane region" description="Helical" evidence="9">
    <location>
        <begin position="274"/>
        <end position="297"/>
    </location>
</feature>
<evidence type="ECO:0000256" key="1">
    <source>
        <dbReference type="ARBA" id="ARBA00004651"/>
    </source>
</evidence>
<comment type="caution">
    <text evidence="11">The sequence shown here is derived from an EMBL/GenBank/DDBJ whole genome shotgun (WGS) entry which is preliminary data.</text>
</comment>
<evidence type="ECO:0000313" key="11">
    <source>
        <dbReference type="EMBL" id="RST89751.1"/>
    </source>
</evidence>
<keyword evidence="6 9" id="KW-0472">Membrane</keyword>
<evidence type="ECO:0000259" key="10">
    <source>
        <dbReference type="Pfam" id="PF01757"/>
    </source>
</evidence>
<evidence type="ECO:0000256" key="5">
    <source>
        <dbReference type="ARBA" id="ARBA00022989"/>
    </source>
</evidence>
<protein>
    <submittedName>
        <fullName evidence="11">Acetyltransferase</fullName>
    </submittedName>
</protein>
<feature type="transmembrane region" description="Helical" evidence="9">
    <location>
        <begin position="343"/>
        <end position="363"/>
    </location>
</feature>
<feature type="region of interest" description="Disordered" evidence="8">
    <location>
        <begin position="605"/>
        <end position="626"/>
    </location>
</feature>
<evidence type="ECO:0000256" key="8">
    <source>
        <dbReference type="SAM" id="MobiDB-lite"/>
    </source>
</evidence>
<dbReference type="Proteomes" id="UP000277864">
    <property type="component" value="Unassembled WGS sequence"/>
</dbReference>
<feature type="transmembrane region" description="Helical" evidence="9">
    <location>
        <begin position="389"/>
        <end position="407"/>
    </location>
</feature>
<feature type="transmembrane region" description="Helical" evidence="9">
    <location>
        <begin position="50"/>
        <end position="72"/>
    </location>
</feature>
<dbReference type="GO" id="GO:0009103">
    <property type="term" value="P:lipopolysaccharide biosynthetic process"/>
    <property type="evidence" value="ECO:0007669"/>
    <property type="project" value="TreeGrafter"/>
</dbReference>
<accession>A0A429Z7T4</accession>
<evidence type="ECO:0000256" key="9">
    <source>
        <dbReference type="SAM" id="Phobius"/>
    </source>
</evidence>
<keyword evidence="4 9" id="KW-0812">Transmembrane</keyword>
<keyword evidence="12" id="KW-1185">Reference proteome</keyword>
<feature type="domain" description="Acyltransferase 3" evidence="10">
    <location>
        <begin position="25"/>
        <end position="355"/>
    </location>
</feature>
<evidence type="ECO:0000256" key="3">
    <source>
        <dbReference type="ARBA" id="ARBA00022679"/>
    </source>
</evidence>
<name>A0A429Z7T4_9ENTE</name>
<evidence type="ECO:0000256" key="7">
    <source>
        <dbReference type="ARBA" id="ARBA00023315"/>
    </source>
</evidence>
<reference evidence="11 12" key="1">
    <citation type="submission" date="2018-03" db="EMBL/GenBank/DDBJ databases">
        <authorList>
            <person name="Gulvik C.A."/>
        </authorList>
    </citation>
    <scope>NUCLEOTIDE SEQUENCE [LARGE SCALE GENOMIC DNA]</scope>
    <source>
        <strain evidence="11 12">JCM 31581</strain>
    </source>
</reference>
<keyword evidence="7" id="KW-0012">Acyltransferase</keyword>
<dbReference type="PANTHER" id="PTHR23028:SF53">
    <property type="entry name" value="ACYL_TRANSF_3 DOMAIN-CONTAINING PROTEIN"/>
    <property type="match status" value="1"/>
</dbReference>
<evidence type="ECO:0000256" key="4">
    <source>
        <dbReference type="ARBA" id="ARBA00022692"/>
    </source>
</evidence>
<dbReference type="SUPFAM" id="SSF52266">
    <property type="entry name" value="SGNH hydrolase"/>
    <property type="match status" value="1"/>
</dbReference>